<protein>
    <submittedName>
        <fullName evidence="3">Methyltransferase domain-containing protein</fullName>
    </submittedName>
</protein>
<dbReference type="GO" id="GO:0032259">
    <property type="term" value="P:methylation"/>
    <property type="evidence" value="ECO:0007669"/>
    <property type="project" value="UniProtKB-KW"/>
</dbReference>
<accession>A0A1M5W8Q5</accession>
<evidence type="ECO:0000313" key="3">
    <source>
        <dbReference type="EMBL" id="SHH83860.1"/>
    </source>
</evidence>
<dbReference type="GO" id="GO:0008168">
    <property type="term" value="F:methyltransferase activity"/>
    <property type="evidence" value="ECO:0007669"/>
    <property type="project" value="UniProtKB-KW"/>
</dbReference>
<dbReference type="Gene3D" id="3.40.50.150">
    <property type="entry name" value="Vaccinia Virus protein VP39"/>
    <property type="match status" value="1"/>
</dbReference>
<dbReference type="InterPro" id="IPR029063">
    <property type="entry name" value="SAM-dependent_MTases_sf"/>
</dbReference>
<reference evidence="3 4" key="1">
    <citation type="submission" date="2016-11" db="EMBL/GenBank/DDBJ databases">
        <authorList>
            <person name="Jaros S."/>
            <person name="Januszkiewicz K."/>
            <person name="Wedrychowicz H."/>
        </authorList>
    </citation>
    <scope>NUCLEOTIDE SEQUENCE [LARGE SCALE GENOMIC DNA]</scope>
    <source>
        <strain evidence="3 4">DSM 9705</strain>
    </source>
</reference>
<sequence length="271" mass="30886">MNQDTRSDYDGEPEETFTPLPTEQYSVFYHLEMGGEVDDFRFYREQLHRHDCRSVLELGCGTGRLSDYLQRCGFAVTGIDNSRPMLAFAHSARVAQTIEMDMCRLGLRCRFTAAIIAWNTLNLLGSRQLIRRCLEEVAAVLAPGGLLLLHLYVPDRQLTDHPGHRFFQYRLLDLPAGGKLVKETLRSYDQQTRLLHLEERYKLRLLPNGEPNCNYCRSCRLAAFPATTWGLLLEQAGYTVEALHGNFAATPYHPEEHTTLLVTARRTAPAL</sequence>
<dbReference type="EMBL" id="FQXS01000011">
    <property type="protein sequence ID" value="SHH83860.1"/>
    <property type="molecule type" value="Genomic_DNA"/>
</dbReference>
<evidence type="ECO:0000313" key="4">
    <source>
        <dbReference type="Proteomes" id="UP000184139"/>
    </source>
</evidence>
<dbReference type="OrthoDB" id="5298787at2"/>
<organism evidence="3 4">
    <name type="scientific">Desulfofustis glycolicus DSM 9705</name>
    <dbReference type="NCBI Taxonomy" id="1121409"/>
    <lineage>
        <taxon>Bacteria</taxon>
        <taxon>Pseudomonadati</taxon>
        <taxon>Thermodesulfobacteriota</taxon>
        <taxon>Desulfobulbia</taxon>
        <taxon>Desulfobulbales</taxon>
        <taxon>Desulfocapsaceae</taxon>
        <taxon>Desulfofustis</taxon>
    </lineage>
</organism>
<dbReference type="Pfam" id="PF13649">
    <property type="entry name" value="Methyltransf_25"/>
    <property type="match status" value="1"/>
</dbReference>
<evidence type="ECO:0000259" key="2">
    <source>
        <dbReference type="Pfam" id="PF13649"/>
    </source>
</evidence>
<name>A0A1M5W8Q5_9BACT</name>
<dbReference type="PANTHER" id="PTHR43861">
    <property type="entry name" value="TRANS-ACONITATE 2-METHYLTRANSFERASE-RELATED"/>
    <property type="match status" value="1"/>
</dbReference>
<keyword evidence="3" id="KW-0489">Methyltransferase</keyword>
<proteinExistence type="predicted"/>
<keyword evidence="4" id="KW-1185">Reference proteome</keyword>
<dbReference type="InterPro" id="IPR041698">
    <property type="entry name" value="Methyltransf_25"/>
</dbReference>
<evidence type="ECO:0000256" key="1">
    <source>
        <dbReference type="ARBA" id="ARBA00022679"/>
    </source>
</evidence>
<dbReference type="RefSeq" id="WP_073375901.1">
    <property type="nucleotide sequence ID" value="NZ_FQXS01000011.1"/>
</dbReference>
<keyword evidence="1 3" id="KW-0808">Transferase</keyword>
<dbReference type="Proteomes" id="UP000184139">
    <property type="component" value="Unassembled WGS sequence"/>
</dbReference>
<dbReference type="STRING" id="1121409.SAMN02745124_02156"/>
<dbReference type="SUPFAM" id="SSF53335">
    <property type="entry name" value="S-adenosyl-L-methionine-dependent methyltransferases"/>
    <property type="match status" value="1"/>
</dbReference>
<gene>
    <name evidence="3" type="ORF">SAMN02745124_02156</name>
</gene>
<dbReference type="AlphaFoldDB" id="A0A1M5W8Q5"/>
<feature type="domain" description="Methyltransferase" evidence="2">
    <location>
        <begin position="55"/>
        <end position="145"/>
    </location>
</feature>
<dbReference type="CDD" id="cd02440">
    <property type="entry name" value="AdoMet_MTases"/>
    <property type="match status" value="1"/>
</dbReference>